<feature type="domain" description="PpiC" evidence="7">
    <location>
        <begin position="33"/>
        <end position="157"/>
    </location>
</feature>
<proteinExistence type="predicted"/>
<evidence type="ECO:0000256" key="4">
    <source>
        <dbReference type="PROSITE-ProRule" id="PRU00278"/>
    </source>
</evidence>
<dbReference type="InterPro" id="IPR036020">
    <property type="entry name" value="WW_dom_sf"/>
</dbReference>
<dbReference type="SUPFAM" id="SSF51045">
    <property type="entry name" value="WW domain"/>
    <property type="match status" value="1"/>
</dbReference>
<evidence type="ECO:0000256" key="2">
    <source>
        <dbReference type="ARBA" id="ARBA00023110"/>
    </source>
</evidence>
<evidence type="ECO:0000313" key="8">
    <source>
        <dbReference type="EMBL" id="PJF19156.1"/>
    </source>
</evidence>
<dbReference type="EC" id="5.2.1.8" evidence="5"/>
<dbReference type="InterPro" id="IPR000297">
    <property type="entry name" value="PPIase_PpiC"/>
</dbReference>
<dbReference type="Gene3D" id="2.20.70.10">
    <property type="match status" value="1"/>
</dbReference>
<dbReference type="Pfam" id="PF00639">
    <property type="entry name" value="Rotamase"/>
    <property type="match status" value="1"/>
</dbReference>
<evidence type="ECO:0000256" key="5">
    <source>
        <dbReference type="RuleBase" id="RU363014"/>
    </source>
</evidence>
<feature type="domain" description="WW" evidence="6">
    <location>
        <begin position="1"/>
        <end position="33"/>
    </location>
</feature>
<dbReference type="GO" id="GO:0003755">
    <property type="term" value="F:peptidyl-prolyl cis-trans isomerase activity"/>
    <property type="evidence" value="ECO:0007669"/>
    <property type="project" value="UniProtKB-UniRule"/>
</dbReference>
<dbReference type="AlphaFoldDB" id="A0A2H9TN45"/>
<dbReference type="GO" id="GO:0045899">
    <property type="term" value="P:positive regulation of RNA polymerase II transcription preinitiation complex assembly"/>
    <property type="evidence" value="ECO:0007669"/>
    <property type="project" value="EnsemblFungi"/>
</dbReference>
<evidence type="ECO:0000259" key="6">
    <source>
        <dbReference type="PROSITE" id="PS50020"/>
    </source>
</evidence>
<dbReference type="PANTHER" id="PTHR10657">
    <property type="entry name" value="PEPTIDYL-PROLYL CIS-TRANS ISOMERASE"/>
    <property type="match status" value="1"/>
</dbReference>
<organism evidence="8 9">
    <name type="scientific">Paramicrosporidium saccamoebae</name>
    <dbReference type="NCBI Taxonomy" id="1246581"/>
    <lineage>
        <taxon>Eukaryota</taxon>
        <taxon>Fungi</taxon>
        <taxon>Fungi incertae sedis</taxon>
        <taxon>Cryptomycota</taxon>
        <taxon>Cryptomycota incertae sedis</taxon>
        <taxon>Paramicrosporidium</taxon>
    </lineage>
</organism>
<sequence length="157" mass="17668">MSGPWEQRMSASRGVPYYFNRETGESRWEKPTTEMVRAFHLLVKHCGSRKPSSWRQDKITRTLEEALSILQGIITTRPLILGYEQDIKSSADPFARFKELASEYSDCSSAKQGGDLGEFGRGQMQKAFEEAAFALQLGEMSGPVTTDSGVHLIYRPK</sequence>
<dbReference type="GO" id="GO:2000749">
    <property type="term" value="P:positive regulation of rDNA heterochromatin formation"/>
    <property type="evidence" value="ECO:0007669"/>
    <property type="project" value="EnsemblFungi"/>
</dbReference>
<comment type="catalytic activity">
    <reaction evidence="1 5">
        <text>[protein]-peptidylproline (omega=180) = [protein]-peptidylproline (omega=0)</text>
        <dbReference type="Rhea" id="RHEA:16237"/>
        <dbReference type="Rhea" id="RHEA-COMP:10747"/>
        <dbReference type="Rhea" id="RHEA-COMP:10748"/>
        <dbReference type="ChEBI" id="CHEBI:83833"/>
        <dbReference type="ChEBI" id="CHEBI:83834"/>
        <dbReference type="EC" id="5.2.1.8"/>
    </reaction>
</comment>
<reference evidence="8 9" key="1">
    <citation type="submission" date="2016-10" db="EMBL/GenBank/DDBJ databases">
        <title>The genome of Paramicrosporidium saccamoebae is the missing link in understanding Cryptomycota and Microsporidia evolution.</title>
        <authorList>
            <person name="Quandt C.A."/>
            <person name="Beaudet D."/>
            <person name="Corsaro D."/>
            <person name="Michel R."/>
            <person name="Corradi N."/>
            <person name="James T."/>
        </authorList>
    </citation>
    <scope>NUCLEOTIDE SEQUENCE [LARGE SCALE GENOMIC DNA]</scope>
    <source>
        <strain evidence="8 9">KSL3</strain>
    </source>
</reference>
<dbReference type="GO" id="GO:0000993">
    <property type="term" value="F:RNA polymerase II complex binding"/>
    <property type="evidence" value="ECO:0007669"/>
    <property type="project" value="EnsemblFungi"/>
</dbReference>
<evidence type="ECO:0000313" key="9">
    <source>
        <dbReference type="Proteomes" id="UP000240830"/>
    </source>
</evidence>
<dbReference type="SMART" id="SM00456">
    <property type="entry name" value="WW"/>
    <property type="match status" value="1"/>
</dbReference>
<dbReference type="InterPro" id="IPR001202">
    <property type="entry name" value="WW_dom"/>
</dbReference>
<dbReference type="OrthoDB" id="2530521at2759"/>
<dbReference type="Gene3D" id="3.10.50.40">
    <property type="match status" value="1"/>
</dbReference>
<keyword evidence="9" id="KW-1185">Reference proteome</keyword>
<dbReference type="GO" id="GO:0006369">
    <property type="term" value="P:termination of RNA polymerase II transcription"/>
    <property type="evidence" value="ECO:0007669"/>
    <property type="project" value="EnsemblFungi"/>
</dbReference>
<evidence type="ECO:0000256" key="3">
    <source>
        <dbReference type="ARBA" id="ARBA00023235"/>
    </source>
</evidence>
<dbReference type="STRING" id="1246581.A0A2H9TN45"/>
<keyword evidence="2 4" id="KW-0697">Rotamase</keyword>
<dbReference type="GO" id="GO:0005829">
    <property type="term" value="C:cytosol"/>
    <property type="evidence" value="ECO:0007669"/>
    <property type="project" value="TreeGrafter"/>
</dbReference>
<dbReference type="GO" id="GO:2000059">
    <property type="term" value="P:negative regulation of ubiquitin-dependent protein catabolic process"/>
    <property type="evidence" value="ECO:0007669"/>
    <property type="project" value="EnsemblFungi"/>
</dbReference>
<dbReference type="PROSITE" id="PS01159">
    <property type="entry name" value="WW_DOMAIN_1"/>
    <property type="match status" value="1"/>
</dbReference>
<dbReference type="GO" id="GO:0180010">
    <property type="term" value="P:co-transcriptional mRNA 3'-end processing, cleavage and polyadenylation pathway"/>
    <property type="evidence" value="ECO:0007669"/>
    <property type="project" value="EnsemblFungi"/>
</dbReference>
<evidence type="ECO:0000259" key="7">
    <source>
        <dbReference type="PROSITE" id="PS50198"/>
    </source>
</evidence>
<dbReference type="Pfam" id="PF00397">
    <property type="entry name" value="WW"/>
    <property type="match status" value="1"/>
</dbReference>
<dbReference type="InterPro" id="IPR046357">
    <property type="entry name" value="PPIase_dom_sf"/>
</dbReference>
<dbReference type="PANTHER" id="PTHR10657:SF4">
    <property type="entry name" value="PEPTIDYL-PROLYL CIS-TRANS ISOMERASE-RELATED"/>
    <property type="match status" value="1"/>
</dbReference>
<dbReference type="GO" id="GO:0000122">
    <property type="term" value="P:negative regulation of transcription by RNA polymerase II"/>
    <property type="evidence" value="ECO:0007669"/>
    <property type="project" value="EnsemblFungi"/>
</dbReference>
<comment type="caution">
    <text evidence="8">The sequence shown here is derived from an EMBL/GenBank/DDBJ whole genome shotgun (WGS) entry which is preliminary data.</text>
</comment>
<protein>
    <recommendedName>
        <fullName evidence="5">Peptidyl-prolyl cis-trans isomerase</fullName>
        <ecNumber evidence="5">5.2.1.8</ecNumber>
    </recommendedName>
</protein>
<dbReference type="Proteomes" id="UP000240830">
    <property type="component" value="Unassembled WGS sequence"/>
</dbReference>
<evidence type="ECO:0000256" key="1">
    <source>
        <dbReference type="ARBA" id="ARBA00000971"/>
    </source>
</evidence>
<dbReference type="GO" id="GO:0005634">
    <property type="term" value="C:nucleus"/>
    <property type="evidence" value="ECO:0007669"/>
    <property type="project" value="EnsemblFungi"/>
</dbReference>
<keyword evidence="3 4" id="KW-0413">Isomerase</keyword>
<accession>A0A2H9TN45</accession>
<dbReference type="FunFam" id="3.10.50.40:FF:000010">
    <property type="entry name" value="Peptidyl-prolyl cis-trans isomerase Pin1"/>
    <property type="match status" value="1"/>
</dbReference>
<dbReference type="SUPFAM" id="SSF54534">
    <property type="entry name" value="FKBP-like"/>
    <property type="match status" value="1"/>
</dbReference>
<gene>
    <name evidence="8" type="ORF">PSACC_00994</name>
</gene>
<name>A0A2H9TN45_9FUNG</name>
<dbReference type="CDD" id="cd00201">
    <property type="entry name" value="WW"/>
    <property type="match status" value="1"/>
</dbReference>
<dbReference type="EMBL" id="MTSL01000075">
    <property type="protein sequence ID" value="PJF19156.1"/>
    <property type="molecule type" value="Genomic_DNA"/>
</dbReference>
<dbReference type="PROSITE" id="PS50020">
    <property type="entry name" value="WW_DOMAIN_2"/>
    <property type="match status" value="1"/>
</dbReference>
<dbReference type="InterPro" id="IPR051370">
    <property type="entry name" value="PPIase_Pin1"/>
</dbReference>
<dbReference type="GO" id="GO:0140463">
    <property type="term" value="F:chromatin-protein adaptor activity"/>
    <property type="evidence" value="ECO:0007669"/>
    <property type="project" value="EnsemblFungi"/>
</dbReference>
<dbReference type="PROSITE" id="PS50198">
    <property type="entry name" value="PPIC_PPIASE_2"/>
    <property type="match status" value="1"/>
</dbReference>